<evidence type="ECO:0000313" key="1">
    <source>
        <dbReference type="EMBL" id="CAG8520977.1"/>
    </source>
</evidence>
<keyword evidence="2" id="KW-1185">Reference proteome</keyword>
<reference evidence="1" key="1">
    <citation type="submission" date="2021-06" db="EMBL/GenBank/DDBJ databases">
        <authorList>
            <person name="Kallberg Y."/>
            <person name="Tangrot J."/>
            <person name="Rosling A."/>
        </authorList>
    </citation>
    <scope>NUCLEOTIDE SEQUENCE</scope>
    <source>
        <strain evidence="1">FL966</strain>
    </source>
</reference>
<organism evidence="1 2">
    <name type="scientific">Cetraspora pellucida</name>
    <dbReference type="NCBI Taxonomy" id="1433469"/>
    <lineage>
        <taxon>Eukaryota</taxon>
        <taxon>Fungi</taxon>
        <taxon>Fungi incertae sedis</taxon>
        <taxon>Mucoromycota</taxon>
        <taxon>Glomeromycotina</taxon>
        <taxon>Glomeromycetes</taxon>
        <taxon>Diversisporales</taxon>
        <taxon>Gigasporaceae</taxon>
        <taxon>Cetraspora</taxon>
    </lineage>
</organism>
<evidence type="ECO:0000313" key="2">
    <source>
        <dbReference type="Proteomes" id="UP000789759"/>
    </source>
</evidence>
<gene>
    <name evidence="1" type="ORF">CPELLU_LOCUS3383</name>
</gene>
<proteinExistence type="predicted"/>
<accession>A0A9N9A7R3</accession>
<dbReference type="EMBL" id="CAJVQA010001638">
    <property type="protein sequence ID" value="CAG8520977.1"/>
    <property type="molecule type" value="Genomic_DNA"/>
</dbReference>
<dbReference type="AlphaFoldDB" id="A0A9N9A7R3"/>
<name>A0A9N9A7R3_9GLOM</name>
<dbReference type="Proteomes" id="UP000789759">
    <property type="component" value="Unassembled WGS sequence"/>
</dbReference>
<protein>
    <submittedName>
        <fullName evidence="1">6826_t:CDS:1</fullName>
    </submittedName>
</protein>
<sequence length="175" mass="20109">MNTWFEDPSWHHSSGLIVSRTIVALAKNWKSSISSPVLDYFYAENLDGPALYYCGLRASDIGACLYKIHDNSVRPRNFLGTDNEDSIEAILSDHEGYLLHKFIDSDKPLWPIIDFDLLREVHNGIKSKLMYKEILDTLNHAFRDVCLEIFPKLKNIAQIAIFIELVHKKLLASFQ</sequence>
<comment type="caution">
    <text evidence="1">The sequence shown here is derived from an EMBL/GenBank/DDBJ whole genome shotgun (WGS) entry which is preliminary data.</text>
</comment>